<comment type="similarity">
    <text evidence="1">Belongs to the short-chain dehydrogenases/reductases (SDR) family.</text>
</comment>
<dbReference type="PANTHER" id="PTHR24321:SF8">
    <property type="entry name" value="ESTRADIOL 17-BETA-DEHYDROGENASE 8-RELATED"/>
    <property type="match status" value="1"/>
</dbReference>
<evidence type="ECO:0000256" key="2">
    <source>
        <dbReference type="ARBA" id="ARBA00023002"/>
    </source>
</evidence>
<name>A0A6J6N9R0_9ZZZZ</name>
<gene>
    <name evidence="3" type="ORF">UFOPK2342_00377</name>
    <name evidence="4" type="ORF">UFOPK2423_00062</name>
    <name evidence="5" type="ORF">UFOPK4367_00545</name>
</gene>
<keyword evidence="2" id="KW-0560">Oxidoreductase</keyword>
<sequence length="257" mass="26965">MNDHSNKGVVVTGAGNGIGRGIAERFIKEGAHVVLLDINEAAVSSLAKSLGPNAHAIVGDVRDESAIQSAIDEAVSRAGALDIMVNNAGIITIAPIVDTDRDSWMRILEINVVGIALGSKLAAKQMIAQGRGGVIVNASSGGGRHGVANLSQYCASKAAIIMMSQSLSQELAPHKIRVNCYTPGHIMTPLWDDIADGMSTKLGQSRDQTLDTFLETVPWGRFGTPADVAASVSWLCTDDAEYISGQCIAMNGAELPW</sequence>
<evidence type="ECO:0000313" key="4">
    <source>
        <dbReference type="EMBL" id="CAB4682869.1"/>
    </source>
</evidence>
<dbReference type="Pfam" id="PF13561">
    <property type="entry name" value="adh_short_C2"/>
    <property type="match status" value="1"/>
</dbReference>
<dbReference type="PRINTS" id="PR00080">
    <property type="entry name" value="SDRFAMILY"/>
</dbReference>
<dbReference type="SUPFAM" id="SSF51735">
    <property type="entry name" value="NAD(P)-binding Rossmann-fold domains"/>
    <property type="match status" value="1"/>
</dbReference>
<dbReference type="NCBIfam" id="NF005559">
    <property type="entry name" value="PRK07231.1"/>
    <property type="match status" value="1"/>
</dbReference>
<dbReference type="AlphaFoldDB" id="A0A6J6N9R0"/>
<dbReference type="InterPro" id="IPR036291">
    <property type="entry name" value="NAD(P)-bd_dom_sf"/>
</dbReference>
<evidence type="ECO:0000313" key="3">
    <source>
        <dbReference type="EMBL" id="CAB4670042.1"/>
    </source>
</evidence>
<proteinExistence type="inferred from homology"/>
<organism evidence="4">
    <name type="scientific">freshwater metagenome</name>
    <dbReference type="NCBI Taxonomy" id="449393"/>
    <lineage>
        <taxon>unclassified sequences</taxon>
        <taxon>metagenomes</taxon>
        <taxon>ecological metagenomes</taxon>
    </lineage>
</organism>
<reference evidence="4" key="1">
    <citation type="submission" date="2020-05" db="EMBL/GenBank/DDBJ databases">
        <authorList>
            <person name="Chiriac C."/>
            <person name="Salcher M."/>
            <person name="Ghai R."/>
            <person name="Kavagutti S V."/>
        </authorList>
    </citation>
    <scope>NUCLEOTIDE SEQUENCE</scope>
</reference>
<evidence type="ECO:0000256" key="1">
    <source>
        <dbReference type="ARBA" id="ARBA00006484"/>
    </source>
</evidence>
<dbReference type="Gene3D" id="3.40.50.720">
    <property type="entry name" value="NAD(P)-binding Rossmann-like Domain"/>
    <property type="match status" value="1"/>
</dbReference>
<dbReference type="EMBL" id="CAFBRC010000026">
    <property type="protein sequence ID" value="CAB5074141.1"/>
    <property type="molecule type" value="Genomic_DNA"/>
</dbReference>
<dbReference type="PANTHER" id="PTHR24321">
    <property type="entry name" value="DEHYDROGENASES, SHORT CHAIN"/>
    <property type="match status" value="1"/>
</dbReference>
<dbReference type="EMBL" id="CAEZXB010000004">
    <property type="protein sequence ID" value="CAB4670042.1"/>
    <property type="molecule type" value="Genomic_DNA"/>
</dbReference>
<protein>
    <submittedName>
        <fullName evidence="4">Unannotated protein</fullName>
    </submittedName>
</protein>
<dbReference type="EMBL" id="CAEZXN010000001">
    <property type="protein sequence ID" value="CAB4682869.1"/>
    <property type="molecule type" value="Genomic_DNA"/>
</dbReference>
<dbReference type="PRINTS" id="PR00081">
    <property type="entry name" value="GDHRDH"/>
</dbReference>
<dbReference type="GO" id="GO:0016491">
    <property type="term" value="F:oxidoreductase activity"/>
    <property type="evidence" value="ECO:0007669"/>
    <property type="project" value="UniProtKB-KW"/>
</dbReference>
<dbReference type="InterPro" id="IPR002347">
    <property type="entry name" value="SDR_fam"/>
</dbReference>
<dbReference type="PROSITE" id="PS00061">
    <property type="entry name" value="ADH_SHORT"/>
    <property type="match status" value="1"/>
</dbReference>
<dbReference type="FunFam" id="3.40.50.720:FF:000084">
    <property type="entry name" value="Short-chain dehydrogenase reductase"/>
    <property type="match status" value="1"/>
</dbReference>
<dbReference type="InterPro" id="IPR020904">
    <property type="entry name" value="Sc_DH/Rdtase_CS"/>
</dbReference>
<evidence type="ECO:0000313" key="5">
    <source>
        <dbReference type="EMBL" id="CAB5074141.1"/>
    </source>
</evidence>
<accession>A0A6J6N9R0</accession>